<dbReference type="Gene3D" id="1.20.5.170">
    <property type="match status" value="1"/>
</dbReference>
<proteinExistence type="predicted"/>
<dbReference type="RefSeq" id="XP_004364771.1">
    <property type="nucleotide sequence ID" value="XM_004364714.2"/>
</dbReference>
<evidence type="ECO:0000313" key="5">
    <source>
        <dbReference type="Proteomes" id="UP000008743"/>
    </source>
</evidence>
<feature type="compositionally biased region" description="Low complexity" evidence="2">
    <location>
        <begin position="224"/>
        <end position="243"/>
    </location>
</feature>
<dbReference type="InterPro" id="IPR004827">
    <property type="entry name" value="bZIP"/>
</dbReference>
<dbReference type="SUPFAM" id="SSF57959">
    <property type="entry name" value="Leucine zipper domain"/>
    <property type="match status" value="1"/>
</dbReference>
<evidence type="ECO:0000256" key="2">
    <source>
        <dbReference type="SAM" id="MobiDB-lite"/>
    </source>
</evidence>
<dbReference type="Proteomes" id="UP000008743">
    <property type="component" value="Unassembled WGS sequence"/>
</dbReference>
<dbReference type="CDD" id="cd14686">
    <property type="entry name" value="bZIP"/>
    <property type="match status" value="1"/>
</dbReference>
<name>A0A0D2X1D5_CAPO3</name>
<evidence type="ECO:0000259" key="3">
    <source>
        <dbReference type="PROSITE" id="PS50217"/>
    </source>
</evidence>
<dbReference type="InterPro" id="IPR046347">
    <property type="entry name" value="bZIP_sf"/>
</dbReference>
<feature type="region of interest" description="Disordered" evidence="2">
    <location>
        <begin position="224"/>
        <end position="258"/>
    </location>
</feature>
<dbReference type="AlphaFoldDB" id="A0A0D2X1D5"/>
<dbReference type="InParanoid" id="A0A0D2X1D5"/>
<sequence>MSVFVVPPAPARIGNETKQQLREQLFGELALHDLHHEQELMKNMHAQRVQLSEQQCKQPSIAFLDMFGLPQPAVNLANFKSPFIVPPSIVPPVSYFTTNSNYNMGLYPAFNPSLSFAAAAAAAAFAPPQLTLADVMAGPAVKRERLDSAASIMSALSASSDASAASFLGNSDNFALPEPTTMETLLANLQHSSTLYPNLCNAFPVVLRPTSSLSSCTESRDVSSSASTLSSAGASPAPVVVSDSSRKRRASFDDEDQLFDSDGFNAGETFTLSSLIASAATSAGPVTPERLAHCLHDPLPPMPVPASQSVGNRVSRIDPNVDNVTAARRKKEREAKAASRQKQRDLMNDLERTNALLDQEHAELKQRVLSLQSQLTMLRGLVQAL</sequence>
<gene>
    <name evidence="4" type="ORF">CAOG_001903</name>
</gene>
<protein>
    <recommendedName>
        <fullName evidence="3">BZIP domain-containing protein</fullName>
    </recommendedName>
</protein>
<dbReference type="PROSITE" id="PS50217">
    <property type="entry name" value="BZIP"/>
    <property type="match status" value="1"/>
</dbReference>
<feature type="domain" description="BZIP" evidence="3">
    <location>
        <begin position="328"/>
        <end position="385"/>
    </location>
</feature>
<evidence type="ECO:0000256" key="1">
    <source>
        <dbReference type="SAM" id="Coils"/>
    </source>
</evidence>
<evidence type="ECO:0000313" key="4">
    <source>
        <dbReference type="EMBL" id="KJE90619.1"/>
    </source>
</evidence>
<organism evidence="4 5">
    <name type="scientific">Capsaspora owczarzaki (strain ATCC 30864)</name>
    <dbReference type="NCBI Taxonomy" id="595528"/>
    <lineage>
        <taxon>Eukaryota</taxon>
        <taxon>Filasterea</taxon>
        <taxon>Capsaspora</taxon>
    </lineage>
</organism>
<keyword evidence="5" id="KW-1185">Reference proteome</keyword>
<reference evidence="5" key="1">
    <citation type="submission" date="2011-02" db="EMBL/GenBank/DDBJ databases">
        <title>The Genome Sequence of Capsaspora owczarzaki ATCC 30864.</title>
        <authorList>
            <person name="Russ C."/>
            <person name="Cuomo C."/>
            <person name="Burger G."/>
            <person name="Gray M.W."/>
            <person name="Holland P.W.H."/>
            <person name="King N."/>
            <person name="Lang F.B.F."/>
            <person name="Roger A.J."/>
            <person name="Ruiz-Trillo I."/>
            <person name="Young S.K."/>
            <person name="Zeng Q."/>
            <person name="Gargeya S."/>
            <person name="Alvarado L."/>
            <person name="Berlin A."/>
            <person name="Chapman S.B."/>
            <person name="Chen Z."/>
            <person name="Freedman E."/>
            <person name="Gellesch M."/>
            <person name="Goldberg J."/>
            <person name="Griggs A."/>
            <person name="Gujja S."/>
            <person name="Heilman E."/>
            <person name="Heiman D."/>
            <person name="Howarth C."/>
            <person name="Mehta T."/>
            <person name="Neiman D."/>
            <person name="Pearson M."/>
            <person name="Roberts A."/>
            <person name="Saif S."/>
            <person name="Shea T."/>
            <person name="Shenoy N."/>
            <person name="Sisk P."/>
            <person name="Stolte C."/>
            <person name="Sykes S."/>
            <person name="White J."/>
            <person name="Yandava C."/>
            <person name="Haas B."/>
            <person name="Nusbaum C."/>
            <person name="Birren B."/>
        </authorList>
    </citation>
    <scope>NUCLEOTIDE SEQUENCE</scope>
    <source>
        <strain evidence="5">ATCC 30864</strain>
    </source>
</reference>
<dbReference type="GO" id="GO:0003700">
    <property type="term" value="F:DNA-binding transcription factor activity"/>
    <property type="evidence" value="ECO:0007669"/>
    <property type="project" value="InterPro"/>
</dbReference>
<dbReference type="EMBL" id="KE346361">
    <property type="protein sequence ID" value="KJE90619.1"/>
    <property type="molecule type" value="Genomic_DNA"/>
</dbReference>
<feature type="coiled-coil region" evidence="1">
    <location>
        <begin position="321"/>
        <end position="374"/>
    </location>
</feature>
<keyword evidence="1" id="KW-0175">Coiled coil</keyword>
<accession>A0A0D2X1D5</accession>